<dbReference type="Pfam" id="PF02082">
    <property type="entry name" value="Rrf2"/>
    <property type="match status" value="1"/>
</dbReference>
<dbReference type="Gene3D" id="1.10.10.10">
    <property type="entry name" value="Winged helix-like DNA-binding domain superfamily/Winged helix DNA-binding domain"/>
    <property type="match status" value="1"/>
</dbReference>
<proteinExistence type="predicted"/>
<sequence>MDVIRRDTDYALRAMAMLAQLESGKAVSTKQISTEQQIPSALAAKLMQKLQAAGLVKSKMGPKGGFSLSKHPQKISIADVVLAIQGPVSINKCLTGSFQCPINAKCPLHKKLGKLQSQMDQYLTETTLADVAAPEDN</sequence>
<evidence type="ECO:0000313" key="1">
    <source>
        <dbReference type="EMBL" id="AQT67709.1"/>
    </source>
</evidence>
<dbReference type="RefSeq" id="WP_146660113.1">
    <property type="nucleotide sequence ID" value="NZ_CP019791.1"/>
</dbReference>
<organism evidence="1 2">
    <name type="scientific">Anaerohalosphaera lusitana</name>
    <dbReference type="NCBI Taxonomy" id="1936003"/>
    <lineage>
        <taxon>Bacteria</taxon>
        <taxon>Pseudomonadati</taxon>
        <taxon>Planctomycetota</taxon>
        <taxon>Phycisphaerae</taxon>
        <taxon>Sedimentisphaerales</taxon>
        <taxon>Anaerohalosphaeraceae</taxon>
        <taxon>Anaerohalosphaera</taxon>
    </lineage>
</organism>
<dbReference type="GO" id="GO:0003700">
    <property type="term" value="F:DNA-binding transcription factor activity"/>
    <property type="evidence" value="ECO:0007669"/>
    <property type="project" value="TreeGrafter"/>
</dbReference>
<dbReference type="SUPFAM" id="SSF46785">
    <property type="entry name" value="Winged helix' DNA-binding domain"/>
    <property type="match status" value="1"/>
</dbReference>
<dbReference type="KEGG" id="alus:STSP2_00857"/>
<evidence type="ECO:0000313" key="2">
    <source>
        <dbReference type="Proteomes" id="UP000189674"/>
    </source>
</evidence>
<keyword evidence="2" id="KW-1185">Reference proteome</keyword>
<dbReference type="PROSITE" id="PS01332">
    <property type="entry name" value="HTH_RRF2_1"/>
    <property type="match status" value="1"/>
</dbReference>
<dbReference type="InterPro" id="IPR000944">
    <property type="entry name" value="Tscrpt_reg_Rrf2"/>
</dbReference>
<dbReference type="PANTHER" id="PTHR33221">
    <property type="entry name" value="WINGED HELIX-TURN-HELIX TRANSCRIPTIONAL REGULATOR, RRF2 FAMILY"/>
    <property type="match status" value="1"/>
</dbReference>
<dbReference type="AlphaFoldDB" id="A0A1U9NIF0"/>
<dbReference type="InterPro" id="IPR036390">
    <property type="entry name" value="WH_DNA-bd_sf"/>
</dbReference>
<protein>
    <submittedName>
        <fullName evidence="1">HTH-type transcriptional repressor NsrR</fullName>
    </submittedName>
</protein>
<reference evidence="2" key="1">
    <citation type="submission" date="2017-02" db="EMBL/GenBank/DDBJ databases">
        <title>Comparative genomics and description of representatives of a novel lineage of planctomycetes thriving in anoxic sediments.</title>
        <authorList>
            <person name="Spring S."/>
            <person name="Bunk B."/>
            <person name="Sproer C."/>
        </authorList>
    </citation>
    <scope>NUCLEOTIDE SEQUENCE [LARGE SCALE GENOMIC DNA]</scope>
    <source>
        <strain evidence="2">ST-NAGAB-D1</strain>
    </source>
</reference>
<name>A0A1U9NIF0_9BACT</name>
<dbReference type="EMBL" id="CP019791">
    <property type="protein sequence ID" value="AQT67709.1"/>
    <property type="molecule type" value="Genomic_DNA"/>
</dbReference>
<accession>A0A1U9NIF0</accession>
<gene>
    <name evidence="1" type="primary">nsrR_1</name>
    <name evidence="1" type="ORF">STSP2_00857</name>
</gene>
<dbReference type="InterPro" id="IPR030489">
    <property type="entry name" value="TR_Rrf2-type_CS"/>
</dbReference>
<dbReference type="NCBIfam" id="TIGR00738">
    <property type="entry name" value="rrf2_super"/>
    <property type="match status" value="1"/>
</dbReference>
<dbReference type="STRING" id="1936003.STSP2_00857"/>
<dbReference type="Proteomes" id="UP000189674">
    <property type="component" value="Chromosome"/>
</dbReference>
<dbReference type="OrthoDB" id="9808360at2"/>
<dbReference type="PANTHER" id="PTHR33221:SF15">
    <property type="entry name" value="HTH-TYPE TRANSCRIPTIONAL REGULATOR YWGB-RELATED"/>
    <property type="match status" value="1"/>
</dbReference>
<dbReference type="InterPro" id="IPR036388">
    <property type="entry name" value="WH-like_DNA-bd_sf"/>
</dbReference>
<dbReference type="GO" id="GO:0005829">
    <property type="term" value="C:cytosol"/>
    <property type="evidence" value="ECO:0007669"/>
    <property type="project" value="TreeGrafter"/>
</dbReference>
<dbReference type="PROSITE" id="PS51197">
    <property type="entry name" value="HTH_RRF2_2"/>
    <property type="match status" value="1"/>
</dbReference>